<keyword evidence="4" id="KW-0274">FAD</keyword>
<reference evidence="7 8" key="1">
    <citation type="submission" date="2020-09" db="EMBL/GenBank/DDBJ databases">
        <title>Dyella sp. 7MK23 isolated from forest soil.</title>
        <authorList>
            <person name="Fu J."/>
        </authorList>
    </citation>
    <scope>NUCLEOTIDE SEQUENCE [LARGE SCALE GENOMIC DNA]</scope>
    <source>
        <strain evidence="7 8">7MK23</strain>
    </source>
</reference>
<dbReference type="Proteomes" id="UP000651010">
    <property type="component" value="Unassembled WGS sequence"/>
</dbReference>
<dbReference type="PRINTS" id="PR00368">
    <property type="entry name" value="FADPNR"/>
</dbReference>
<dbReference type="InterPro" id="IPR023753">
    <property type="entry name" value="FAD/NAD-binding_dom"/>
</dbReference>
<dbReference type="Pfam" id="PF07992">
    <property type="entry name" value="Pyr_redox_2"/>
    <property type="match status" value="1"/>
</dbReference>
<dbReference type="SUPFAM" id="SSF51905">
    <property type="entry name" value="FAD/NAD(P)-binding domain"/>
    <property type="match status" value="2"/>
</dbReference>
<organism evidence="7 8">
    <name type="scientific">Dyella acidiphila</name>
    <dbReference type="NCBI Taxonomy" id="2775866"/>
    <lineage>
        <taxon>Bacteria</taxon>
        <taxon>Pseudomonadati</taxon>
        <taxon>Pseudomonadota</taxon>
        <taxon>Gammaproteobacteria</taxon>
        <taxon>Lysobacterales</taxon>
        <taxon>Rhodanobacteraceae</taxon>
        <taxon>Dyella</taxon>
    </lineage>
</organism>
<accession>A0ABR9G9F5</accession>
<dbReference type="PANTHER" id="PTHR43429">
    <property type="entry name" value="PYRIDINE NUCLEOTIDE-DISULFIDE OXIDOREDUCTASE DOMAIN-CONTAINING"/>
    <property type="match status" value="1"/>
</dbReference>
<evidence type="ECO:0000313" key="8">
    <source>
        <dbReference type="Proteomes" id="UP000651010"/>
    </source>
</evidence>
<feature type="domain" description="NADH-rubredoxin oxidoreductase C-terminal" evidence="6">
    <location>
        <begin position="346"/>
        <end position="413"/>
    </location>
</feature>
<evidence type="ECO:0000256" key="3">
    <source>
        <dbReference type="ARBA" id="ARBA00022630"/>
    </source>
</evidence>
<dbReference type="EMBL" id="JACZZA010000005">
    <property type="protein sequence ID" value="MBE1160693.1"/>
    <property type="molecule type" value="Genomic_DNA"/>
</dbReference>
<gene>
    <name evidence="7" type="ORF">IGX34_09855</name>
</gene>
<evidence type="ECO:0000259" key="5">
    <source>
        <dbReference type="Pfam" id="PF07992"/>
    </source>
</evidence>
<evidence type="ECO:0000256" key="1">
    <source>
        <dbReference type="ARBA" id="ARBA00001974"/>
    </source>
</evidence>
<proteinExistence type="inferred from homology"/>
<dbReference type="PANTHER" id="PTHR43429:SF3">
    <property type="entry name" value="NITRITE REDUCTASE [NAD(P)H]"/>
    <property type="match status" value="1"/>
</dbReference>
<dbReference type="InterPro" id="IPR041575">
    <property type="entry name" value="Rubredoxin_C"/>
</dbReference>
<dbReference type="InterPro" id="IPR016156">
    <property type="entry name" value="FAD/NAD-linked_Rdtase_dimer_sf"/>
</dbReference>
<keyword evidence="3" id="KW-0285">Flavoprotein</keyword>
<keyword evidence="8" id="KW-1185">Reference proteome</keyword>
<dbReference type="Pfam" id="PF18267">
    <property type="entry name" value="Rubredoxin_C"/>
    <property type="match status" value="1"/>
</dbReference>
<protein>
    <submittedName>
        <fullName evidence="7">NAD(P)/FAD-dependent oxidoreductase</fullName>
    </submittedName>
</protein>
<evidence type="ECO:0000256" key="2">
    <source>
        <dbReference type="ARBA" id="ARBA00006442"/>
    </source>
</evidence>
<dbReference type="InterPro" id="IPR036188">
    <property type="entry name" value="FAD/NAD-bd_sf"/>
</dbReference>
<comment type="cofactor">
    <cofactor evidence="1">
        <name>FAD</name>
        <dbReference type="ChEBI" id="CHEBI:57692"/>
    </cofactor>
</comment>
<feature type="domain" description="FAD/NAD(P)-binding" evidence="5">
    <location>
        <begin position="34"/>
        <end position="314"/>
    </location>
</feature>
<comment type="caution">
    <text evidence="7">The sequence shown here is derived from an EMBL/GenBank/DDBJ whole genome shotgun (WGS) entry which is preliminary data.</text>
</comment>
<name>A0ABR9G9F5_9GAMM</name>
<dbReference type="Gene3D" id="3.50.50.60">
    <property type="entry name" value="FAD/NAD(P)-binding domain"/>
    <property type="match status" value="2"/>
</dbReference>
<evidence type="ECO:0000313" key="7">
    <source>
        <dbReference type="EMBL" id="MBE1160693.1"/>
    </source>
</evidence>
<dbReference type="PRINTS" id="PR00411">
    <property type="entry name" value="PNDRDTASEI"/>
</dbReference>
<dbReference type="Gene3D" id="3.30.390.30">
    <property type="match status" value="1"/>
</dbReference>
<evidence type="ECO:0000259" key="6">
    <source>
        <dbReference type="Pfam" id="PF18267"/>
    </source>
</evidence>
<sequence length="441" mass="47990">MPGGAGAFRARVANQTGRRACADRASVVNHARPRLVVIGNGMAGMRAVEELLQLAPGLYDISVFGAEPYGNYNRILLSMLLSGEKIIDEIMLHTPAWYAEHGVALHAGDPVVAIDRRRRRVHSRKGIELAYDRLLIATGSQPVMLPLPGNDLPGVIGFRGIDDVQQMLQAASAYRRAVVIGGGLLGIEAANGLSRRGMQVTLIHRSDVLLEQQLNADAAGLLSQHLQARGLSLRLKANTQALHGGERVEWVELADGSRIEAELVVMAVGVRPDIALAKSCGLYCERGIVVDDTLQTYDPHIYAVGECVQHRRLTFGLVAPVWEQARVCASHLARVGHRRYRSVRTATKLKVTGIDLYSAGDVIGGAGTEDLVLRDPRRGIYKRLVLKDNQVIGAVLYGDVRDGGWYFELIEQGADIAGIRDRLLFGRQYCQAHAAQLEATA</sequence>
<evidence type="ECO:0000256" key="4">
    <source>
        <dbReference type="ARBA" id="ARBA00022827"/>
    </source>
</evidence>
<dbReference type="InterPro" id="IPR050260">
    <property type="entry name" value="FAD-bd_OxRdtase"/>
</dbReference>
<comment type="similarity">
    <text evidence="2">Belongs to the FAD-dependent oxidoreductase family.</text>
</comment>